<keyword evidence="5" id="KW-1185">Reference proteome</keyword>
<evidence type="ECO:0000259" key="3">
    <source>
        <dbReference type="Pfam" id="PF17289"/>
    </source>
</evidence>
<dbReference type="Proteomes" id="UP001232163">
    <property type="component" value="Unassembled WGS sequence"/>
</dbReference>
<evidence type="ECO:0000313" key="4">
    <source>
        <dbReference type="EMBL" id="MDP9763852.1"/>
    </source>
</evidence>
<evidence type="ECO:0000313" key="5">
    <source>
        <dbReference type="Proteomes" id="UP001232163"/>
    </source>
</evidence>
<protein>
    <submittedName>
        <fullName evidence="4">Phage terminase large subunit-like protein</fullName>
    </submittedName>
</protein>
<dbReference type="Pfam" id="PF17289">
    <property type="entry name" value="Terminase_6C"/>
    <property type="match status" value="1"/>
</dbReference>
<evidence type="ECO:0000256" key="2">
    <source>
        <dbReference type="SAM" id="MobiDB-lite"/>
    </source>
</evidence>
<comment type="caution">
    <text evidence="4">The sequence shown here is derived from an EMBL/GenBank/DDBJ whole genome shotgun (WGS) entry which is preliminary data.</text>
</comment>
<gene>
    <name evidence="4" type="ORF">QO006_001269</name>
</gene>
<keyword evidence="1" id="KW-1188">Viral release from host cell</keyword>
<dbReference type="InterPro" id="IPR027417">
    <property type="entry name" value="P-loop_NTPase"/>
</dbReference>
<sequence>MVTRIKTAQKRAARIAPRSPCKRDGQTARQRWLLTARLNQLPPPGDWFVWLILAGRGFGKTRTGAETIAQWARETPKGRFALVAQTIADARDTMVEGQSGLLSVLDESELRGGSVDTAWNRSLGELYLRNGAKFKCFSSEKPRSLRGPQHHGAWGDEPATWNDADQGTAEDTTWTNLLFGLRLGKDPRVVMTGTPRPVRLIRELKKDEQTVLTGGATTDNLGNLSEKFKRTVISKYEGTRLGRQELDGELLEDTPGALWKYAMFNREGFRIKPDDLPPMVRIVVAIDPQASQGSDNAETGIIVAGKDAAGKGYVLDDLSGDYSPTEWAEVAIEAYKYWQADCIVAERNNGGDMVENTIRAVNPAVNAKTVWASRGKHTRAEPVSALYEKSNIHHAKVFPDLEGQMTTWVPGDKVSPDRMDALVWAFTELLLGEEEEETPTATVSMAVAMGASRAAQQAADTSTRTTLTARAAALRRRRSP</sequence>
<organism evidence="4 5">
    <name type="scientific">Deinococcus enclensis</name>
    <dbReference type="NCBI Taxonomy" id="1049582"/>
    <lineage>
        <taxon>Bacteria</taxon>
        <taxon>Thermotogati</taxon>
        <taxon>Deinococcota</taxon>
        <taxon>Deinococci</taxon>
        <taxon>Deinococcales</taxon>
        <taxon>Deinococcaceae</taxon>
        <taxon>Deinococcus</taxon>
    </lineage>
</organism>
<accession>A0ABT9MB89</accession>
<name>A0ABT9MB89_9DEIO</name>
<dbReference type="Pfam" id="PF03237">
    <property type="entry name" value="Terminase_6N"/>
    <property type="match status" value="1"/>
</dbReference>
<reference evidence="4 5" key="1">
    <citation type="submission" date="2023-07" db="EMBL/GenBank/DDBJ databases">
        <title>Genomic Encyclopedia of Type Strains, Phase IV (KMG-IV): sequencing the most valuable type-strain genomes for metagenomic binning, comparative biology and taxonomic classification.</title>
        <authorList>
            <person name="Goeker M."/>
        </authorList>
    </citation>
    <scope>NUCLEOTIDE SEQUENCE [LARGE SCALE GENOMIC DNA]</scope>
    <source>
        <strain evidence="4 5">NIO-1023</strain>
    </source>
</reference>
<feature type="region of interest" description="Disordered" evidence="2">
    <location>
        <begin position="1"/>
        <end position="26"/>
    </location>
</feature>
<feature type="domain" description="Terminase large subunit gp17-like C-terminal" evidence="3">
    <location>
        <begin position="285"/>
        <end position="427"/>
    </location>
</feature>
<dbReference type="InterPro" id="IPR035421">
    <property type="entry name" value="Terminase_6C"/>
</dbReference>
<dbReference type="Gene3D" id="3.40.50.300">
    <property type="entry name" value="P-loop containing nucleotide triphosphate hydrolases"/>
    <property type="match status" value="1"/>
</dbReference>
<dbReference type="EMBL" id="JAURUR010000002">
    <property type="protein sequence ID" value="MDP9763852.1"/>
    <property type="molecule type" value="Genomic_DNA"/>
</dbReference>
<evidence type="ECO:0000256" key="1">
    <source>
        <dbReference type="ARBA" id="ARBA00022612"/>
    </source>
</evidence>
<proteinExistence type="predicted"/>